<proteinExistence type="predicted"/>
<evidence type="ECO:0000313" key="1">
    <source>
        <dbReference type="EMBL" id="SFG95734.1"/>
    </source>
</evidence>
<organism evidence="1 2">
    <name type="scientific">Halopelagius inordinatus</name>
    <dbReference type="NCBI Taxonomy" id="553467"/>
    <lineage>
        <taxon>Archaea</taxon>
        <taxon>Methanobacteriati</taxon>
        <taxon>Methanobacteriota</taxon>
        <taxon>Stenosarchaea group</taxon>
        <taxon>Halobacteria</taxon>
        <taxon>Halobacteriales</taxon>
        <taxon>Haloferacaceae</taxon>
    </lineage>
</organism>
<dbReference type="Gene3D" id="3.30.530.20">
    <property type="match status" value="1"/>
</dbReference>
<dbReference type="AlphaFoldDB" id="A0A1I2W2X0"/>
<dbReference type="OrthoDB" id="296204at2157"/>
<dbReference type="EMBL" id="FOOQ01000007">
    <property type="protein sequence ID" value="SFG95734.1"/>
    <property type="molecule type" value="Genomic_DNA"/>
</dbReference>
<evidence type="ECO:0000313" key="2">
    <source>
        <dbReference type="Proteomes" id="UP000198876"/>
    </source>
</evidence>
<accession>A0A1I2W2X0</accession>
<dbReference type="InterPro" id="IPR023393">
    <property type="entry name" value="START-like_dom_sf"/>
</dbReference>
<keyword evidence="2" id="KW-1185">Reference proteome</keyword>
<name>A0A1I2W2X0_9EURY</name>
<protein>
    <submittedName>
        <fullName evidence="1">Polyketide cyclase / dehydrase and lipid transport</fullName>
    </submittedName>
</protein>
<dbReference type="RefSeq" id="WP_092893769.1">
    <property type="nucleotide sequence ID" value="NZ_FOOQ01000007.1"/>
</dbReference>
<gene>
    <name evidence="1" type="ORF">SAMN04488063_3411</name>
</gene>
<reference evidence="2" key="1">
    <citation type="submission" date="2016-10" db="EMBL/GenBank/DDBJ databases">
        <authorList>
            <person name="Varghese N."/>
            <person name="Submissions S."/>
        </authorList>
    </citation>
    <scope>NUCLEOTIDE SEQUENCE [LARGE SCALE GENOMIC DNA]</scope>
    <source>
        <strain evidence="2">CGMCC 1.7739</strain>
    </source>
</reference>
<sequence>MYVTDKAEIVIDASPEEIWEYVTDPVHWTASNPEEHHGLEYDTPDNRPREGATFHQAEEVAGMYADLHGRFQYIDHPHVAVWAGTAYYPLLRGLVTVRIPEGGTIRLEETEDGTRMSHAVWMDFPNNRRGRALKWVFTTALNGKAKLYDHTNKELVFFKERFESTAPESPKPTDESP</sequence>
<dbReference type="STRING" id="553467.SAMN04488063_3411"/>
<dbReference type="SUPFAM" id="SSF55961">
    <property type="entry name" value="Bet v1-like"/>
    <property type="match status" value="1"/>
</dbReference>
<dbReference type="Pfam" id="PF10604">
    <property type="entry name" value="Polyketide_cyc2"/>
    <property type="match status" value="1"/>
</dbReference>
<dbReference type="InterPro" id="IPR019587">
    <property type="entry name" value="Polyketide_cyclase/dehydratase"/>
</dbReference>
<dbReference type="Proteomes" id="UP000198876">
    <property type="component" value="Unassembled WGS sequence"/>
</dbReference>